<feature type="transmembrane region" description="Helical" evidence="3">
    <location>
        <begin position="514"/>
        <end position="532"/>
    </location>
</feature>
<dbReference type="InterPro" id="IPR032523">
    <property type="entry name" value="CcmF_C"/>
</dbReference>
<protein>
    <submittedName>
        <fullName evidence="6">Cytochrome c biogenesis protein CcsA</fullName>
    </submittedName>
</protein>
<feature type="transmembrane region" description="Helical" evidence="3">
    <location>
        <begin position="6"/>
        <end position="24"/>
    </location>
</feature>
<dbReference type="PANTHER" id="PTHR43653:SF1">
    <property type="entry name" value="CYTOCHROME C-TYPE BIOGENESIS PROTEIN CCMF"/>
    <property type="match status" value="1"/>
</dbReference>
<feature type="transmembrane region" description="Helical" evidence="3">
    <location>
        <begin position="331"/>
        <end position="352"/>
    </location>
</feature>
<feature type="transmembrane region" description="Helical" evidence="3">
    <location>
        <begin position="124"/>
        <end position="144"/>
    </location>
</feature>
<evidence type="ECO:0000256" key="1">
    <source>
        <dbReference type="ARBA" id="ARBA00009186"/>
    </source>
</evidence>
<feature type="transmembrane region" description="Helical" evidence="3">
    <location>
        <begin position="805"/>
        <end position="822"/>
    </location>
</feature>
<feature type="transmembrane region" description="Helical" evidence="3">
    <location>
        <begin position="45"/>
        <end position="65"/>
    </location>
</feature>
<feature type="transmembrane region" description="Helical" evidence="3">
    <location>
        <begin position="99"/>
        <end position="117"/>
    </location>
</feature>
<comment type="similarity">
    <text evidence="1">Belongs to the CcmF/CycK/Ccl1/NrfE/CcsA family.</text>
</comment>
<feature type="transmembrane region" description="Helical" evidence="3">
    <location>
        <begin position="292"/>
        <end position="311"/>
    </location>
</feature>
<feature type="transmembrane region" description="Helical" evidence="3">
    <location>
        <begin position="456"/>
        <end position="476"/>
    </location>
</feature>
<dbReference type="Proteomes" id="UP001300692">
    <property type="component" value="Unassembled WGS sequence"/>
</dbReference>
<dbReference type="InterPro" id="IPR003567">
    <property type="entry name" value="Cyt_c_biogenesis"/>
</dbReference>
<evidence type="ECO:0000259" key="5">
    <source>
        <dbReference type="Pfam" id="PF16327"/>
    </source>
</evidence>
<reference evidence="6 7" key="1">
    <citation type="submission" date="2022-10" db="EMBL/GenBank/DDBJ databases">
        <title>Comparative genomics and taxonomic characterization of three novel marine species of genus Reichenbachiella exhibiting antioxidant and polysaccharide degradation activities.</title>
        <authorList>
            <person name="Muhammad N."/>
            <person name="Lee Y.-J."/>
            <person name="Ko J."/>
            <person name="Kim S.-G."/>
        </authorList>
    </citation>
    <scope>NUCLEOTIDE SEQUENCE [LARGE SCALE GENOMIC DNA]</scope>
    <source>
        <strain evidence="6 7">ABR2-5</strain>
    </source>
</reference>
<feature type="transmembrane region" description="Helical" evidence="3">
    <location>
        <begin position="229"/>
        <end position="249"/>
    </location>
</feature>
<keyword evidence="3" id="KW-0812">Transmembrane</keyword>
<feature type="domain" description="Cytochrome c assembly protein" evidence="4">
    <location>
        <begin position="96"/>
        <end position="315"/>
    </location>
</feature>
<feature type="transmembrane region" description="Helical" evidence="3">
    <location>
        <begin position="196"/>
        <end position="217"/>
    </location>
</feature>
<proteinExistence type="inferred from homology"/>
<evidence type="ECO:0000259" key="4">
    <source>
        <dbReference type="Pfam" id="PF01578"/>
    </source>
</evidence>
<feature type="transmembrane region" description="Helical" evidence="3">
    <location>
        <begin position="269"/>
        <end position="285"/>
    </location>
</feature>
<gene>
    <name evidence="6" type="primary">ccsA</name>
    <name evidence="6" type="ORF">N7U62_06520</name>
</gene>
<dbReference type="PANTHER" id="PTHR43653">
    <property type="entry name" value="CYTOCHROME C ASSEMBLY PROTEIN-RELATED"/>
    <property type="match status" value="1"/>
</dbReference>
<dbReference type="Pfam" id="PF01578">
    <property type="entry name" value="Cytochrom_C_asm"/>
    <property type="match status" value="1"/>
</dbReference>
<accession>A0ABT3CRW0</accession>
<name>A0ABT3CRW0_9BACT</name>
<feature type="transmembrane region" description="Helical" evidence="3">
    <location>
        <begin position="482"/>
        <end position="502"/>
    </location>
</feature>
<dbReference type="PRINTS" id="PR01410">
    <property type="entry name" value="CCBIOGENESIS"/>
</dbReference>
<dbReference type="EMBL" id="JAOYOD010000001">
    <property type="protein sequence ID" value="MCV9386311.1"/>
    <property type="molecule type" value="Genomic_DNA"/>
</dbReference>
<sequence>MIGDIGHLMVVSALVSALVAAWCYSASTFADGVDAFQWKSLARKVFYFHVGSVVGAVAILFAILYGQHYEYQYAYKHSSSELPFYYILSCFWEGQEGSFLIWIFWNALVGLLLLHTAKIRESSAMMVLTAVQSFFLTMIVGVYITGEHRLGSSAFLLLKDTLNDPIYQIDAGFVPKDGTGLNPLLQNIWMVIHPPFIFLGFAICLVPFSYGVGALISGELKGWVRMAQIWSIAALGVLGLGIMMGAYWAYETLNFGGYWNWDPVENAVLIPWLVLLGAVHGLMIYSKRKKGLFFSTVLVLMSYILVVYSTFLTRSGILGDSSVHSFTDLGLSGQLVFFLLFVLLLSGGLLVYRWRDFQSMVSNEGEFSIRSFDYWTIVGIGVFCLSAFQILLPTSMPVFSAISDAFGMNLSLAPPADPVAFYSKFQIGFAILFGLVMGMAQLLYWKRADRDLEDVFLFPATVSLVLSAFLIFVGSIADWRYILLVISTSFMLCATGVSFIQVFRLQRWRIGSPLMHFGFAVMLLGILFSSGYSKIVSKNITISSPNSTLPEHTVQEHALLNQNVPKDLGEYKFTYQGALLSTKEGVHFSPEDAYRTTMEDVRVIKRGVWQEGVKVLSAGDTVHIDAENTFYQIKVEKEGKTYYLKPRMQNNPNMGYVASPDTHSFWGEDLYVHVSNFPDPAKKEWKESIQTKLKRTERVDFMGLSIKMDGLKEVKDLPGLALGSDDLALGAELLIDDGYQIYSATPIYLIKQGRIRLYSDEVQALGLRTRIESIDPKTGEIALRLDASQRDWITIKAKEFPHIQLVWIGTLILFIGAVLMVVSKIKEGKEASEEIMSISYKKENKEDWEDQAVSRSINTSI</sequence>
<keyword evidence="2" id="KW-0201">Cytochrome c-type biogenesis</keyword>
<evidence type="ECO:0000256" key="3">
    <source>
        <dbReference type="SAM" id="Phobius"/>
    </source>
</evidence>
<evidence type="ECO:0000256" key="2">
    <source>
        <dbReference type="ARBA" id="ARBA00022748"/>
    </source>
</evidence>
<dbReference type="InterPro" id="IPR002541">
    <property type="entry name" value="Cyt_c_assembly"/>
</dbReference>
<organism evidence="6 7">
    <name type="scientific">Reichenbachiella ulvae</name>
    <dbReference type="NCBI Taxonomy" id="2980104"/>
    <lineage>
        <taxon>Bacteria</taxon>
        <taxon>Pseudomonadati</taxon>
        <taxon>Bacteroidota</taxon>
        <taxon>Cytophagia</taxon>
        <taxon>Cytophagales</taxon>
        <taxon>Reichenbachiellaceae</taxon>
        <taxon>Reichenbachiella</taxon>
    </lineage>
</organism>
<keyword evidence="3" id="KW-1133">Transmembrane helix</keyword>
<feature type="domain" description="Cytochrome c-type biogenesis protein CcmF C-terminal" evidence="5">
    <location>
        <begin position="340"/>
        <end position="534"/>
    </location>
</feature>
<comment type="caution">
    <text evidence="6">The sequence shown here is derived from an EMBL/GenBank/DDBJ whole genome shotgun (WGS) entry which is preliminary data.</text>
</comment>
<evidence type="ECO:0000313" key="7">
    <source>
        <dbReference type="Proteomes" id="UP001300692"/>
    </source>
</evidence>
<dbReference type="RefSeq" id="WP_264137094.1">
    <property type="nucleotide sequence ID" value="NZ_JAOYOD010000001.1"/>
</dbReference>
<feature type="transmembrane region" description="Helical" evidence="3">
    <location>
        <begin position="372"/>
        <end position="392"/>
    </location>
</feature>
<keyword evidence="7" id="KW-1185">Reference proteome</keyword>
<dbReference type="Pfam" id="PF16327">
    <property type="entry name" value="CcmF_C"/>
    <property type="match status" value="1"/>
</dbReference>
<evidence type="ECO:0000313" key="6">
    <source>
        <dbReference type="EMBL" id="MCV9386311.1"/>
    </source>
</evidence>
<keyword evidence="3" id="KW-0472">Membrane</keyword>
<feature type="transmembrane region" description="Helical" evidence="3">
    <location>
        <begin position="425"/>
        <end position="444"/>
    </location>
</feature>